<evidence type="ECO:0000313" key="4">
    <source>
        <dbReference type="EMBL" id="TFV96877.1"/>
    </source>
</evidence>
<dbReference type="InterPro" id="IPR000683">
    <property type="entry name" value="Gfo/Idh/MocA-like_OxRdtase_N"/>
</dbReference>
<evidence type="ECO:0000313" key="5">
    <source>
        <dbReference type="Proteomes" id="UP000298127"/>
    </source>
</evidence>
<keyword evidence="5" id="KW-1185">Reference proteome</keyword>
<keyword evidence="1" id="KW-0520">NAD</keyword>
<evidence type="ECO:0000259" key="2">
    <source>
        <dbReference type="Pfam" id="PF01408"/>
    </source>
</evidence>
<dbReference type="Pfam" id="PF22725">
    <property type="entry name" value="GFO_IDH_MocA_C3"/>
    <property type="match status" value="1"/>
</dbReference>
<feature type="domain" description="GFO/IDH/MocA-like oxidoreductase" evidence="3">
    <location>
        <begin position="133"/>
        <end position="251"/>
    </location>
</feature>
<reference evidence="4 5" key="1">
    <citation type="journal article" date="2018" name="J. Microbiol.">
        <title>Leifsonia flava sp. nov., a novel actinobacterium isolated from the rhizosphere of Aquilegia viridiflora.</title>
        <authorList>
            <person name="Cai Y."/>
            <person name="Tao W.Z."/>
            <person name="Ma Y.J."/>
            <person name="Cheng J."/>
            <person name="Zhang M.Y."/>
            <person name="Zhang Y.X."/>
        </authorList>
    </citation>
    <scope>NUCLEOTIDE SEQUENCE [LARGE SCALE GENOMIC DNA]</scope>
    <source>
        <strain evidence="4 5">SYP-B2174</strain>
    </source>
</reference>
<organism evidence="4 5">
    <name type="scientific">Orlajensenia leifsoniae</name>
    <dbReference type="NCBI Taxonomy" id="2561933"/>
    <lineage>
        <taxon>Bacteria</taxon>
        <taxon>Bacillati</taxon>
        <taxon>Actinomycetota</taxon>
        <taxon>Actinomycetes</taxon>
        <taxon>Micrococcales</taxon>
        <taxon>Microbacteriaceae</taxon>
        <taxon>Orlajensenia</taxon>
    </lineage>
</organism>
<proteinExistence type="predicted"/>
<dbReference type="AlphaFoldDB" id="A0A4Y9QXJ7"/>
<protein>
    <submittedName>
        <fullName evidence="4">Gfo/Idh/MocA family oxidoreductase</fullName>
    </submittedName>
</protein>
<name>A0A4Y9QXJ7_9MICO</name>
<comment type="caution">
    <text evidence="4">The sequence shown here is derived from an EMBL/GenBank/DDBJ whole genome shotgun (WGS) entry which is preliminary data.</text>
</comment>
<dbReference type="InterPro" id="IPR052515">
    <property type="entry name" value="Gfo/Idh/MocA_Oxidoreductase"/>
</dbReference>
<dbReference type="RefSeq" id="WP_135120835.1">
    <property type="nucleotide sequence ID" value="NZ_SPQZ01000004.1"/>
</dbReference>
<gene>
    <name evidence="4" type="ORF">E4M00_12480</name>
</gene>
<dbReference type="PANTHER" id="PTHR43249:SF1">
    <property type="entry name" value="D-GLUCOSIDE 3-DEHYDROGENASE"/>
    <property type="match status" value="1"/>
</dbReference>
<dbReference type="Pfam" id="PF01408">
    <property type="entry name" value="GFO_IDH_MocA"/>
    <property type="match status" value="1"/>
</dbReference>
<feature type="domain" description="Gfo/Idh/MocA-like oxidoreductase N-terminal" evidence="2">
    <location>
        <begin position="4"/>
        <end position="118"/>
    </location>
</feature>
<dbReference type="InterPro" id="IPR036291">
    <property type="entry name" value="NAD(P)-bd_dom_sf"/>
</dbReference>
<dbReference type="SUPFAM" id="SSF51735">
    <property type="entry name" value="NAD(P)-binding Rossmann-fold domains"/>
    <property type="match status" value="1"/>
</dbReference>
<dbReference type="PANTHER" id="PTHR43249">
    <property type="entry name" value="UDP-N-ACETYL-2-AMINO-2-DEOXY-D-GLUCURONATE OXIDASE"/>
    <property type="match status" value="1"/>
</dbReference>
<dbReference type="SUPFAM" id="SSF55347">
    <property type="entry name" value="Glyceraldehyde-3-phosphate dehydrogenase-like, C-terminal domain"/>
    <property type="match status" value="1"/>
</dbReference>
<evidence type="ECO:0000256" key="1">
    <source>
        <dbReference type="ARBA" id="ARBA00023027"/>
    </source>
</evidence>
<dbReference type="Gene3D" id="3.30.360.10">
    <property type="entry name" value="Dihydrodipicolinate Reductase, domain 2"/>
    <property type="match status" value="1"/>
</dbReference>
<dbReference type="InterPro" id="IPR055170">
    <property type="entry name" value="GFO_IDH_MocA-like_dom"/>
</dbReference>
<accession>A0A4Y9QXJ7</accession>
<dbReference type="EMBL" id="SPQZ01000004">
    <property type="protein sequence ID" value="TFV96877.1"/>
    <property type="molecule type" value="Genomic_DNA"/>
</dbReference>
<dbReference type="GO" id="GO:0000166">
    <property type="term" value="F:nucleotide binding"/>
    <property type="evidence" value="ECO:0007669"/>
    <property type="project" value="InterPro"/>
</dbReference>
<dbReference type="Proteomes" id="UP000298127">
    <property type="component" value="Unassembled WGS sequence"/>
</dbReference>
<sequence>MAYRTAIVGTGGIAVAHIEGIRALGGRAEVTAVVDIDLDRARAFAETWGIPRVHASVDEMLAAEKPDLVHICTPPGSHLPLAAAVLRGGSIPLVEKPPAMTLAEIDEAIAVERETGAQAVAVFQQRFGSGAVRLRQAVADGSFGRPLVAVCSTLWYRDADYFAVPWRGNWDIEGGGPTMGHGIHQFDLLLSILGPWQSVRAVAARQDRPTDTEDVSAAIVTFENGAVATVLNSLVSPRETSSLRFDFEHATVELEHLYGYGDADWRFAAAPGREGLADTWAGSSAAEVRSGHAAQFTAIFDALDAGLPAPVGFDDARQTMDLVASIYASAFEDRTVVRGSIDGDDPFYTSMLGTGAPWLSGARA</sequence>
<evidence type="ECO:0000259" key="3">
    <source>
        <dbReference type="Pfam" id="PF22725"/>
    </source>
</evidence>
<dbReference type="Gene3D" id="3.40.50.720">
    <property type="entry name" value="NAD(P)-binding Rossmann-like Domain"/>
    <property type="match status" value="1"/>
</dbReference>